<keyword evidence="4" id="KW-0812">Transmembrane</keyword>
<evidence type="ECO:0000259" key="9">
    <source>
        <dbReference type="PROSITE" id="PS51779"/>
    </source>
</evidence>
<dbReference type="InterPro" id="IPR039910">
    <property type="entry name" value="D15-like"/>
</dbReference>
<dbReference type="InterPro" id="IPR010827">
    <property type="entry name" value="BamA/TamA_POTRA"/>
</dbReference>
<evidence type="ECO:0000256" key="1">
    <source>
        <dbReference type="ARBA" id="ARBA00004374"/>
    </source>
</evidence>
<evidence type="ECO:0000313" key="11">
    <source>
        <dbReference type="Proteomes" id="UP000265515"/>
    </source>
</evidence>
<dbReference type="GO" id="GO:0005741">
    <property type="term" value="C:mitochondrial outer membrane"/>
    <property type="evidence" value="ECO:0007669"/>
    <property type="project" value="UniProtKB-SubCell"/>
</dbReference>
<dbReference type="Gene3D" id="3.10.20.310">
    <property type="entry name" value="membrane protein fhac"/>
    <property type="match status" value="1"/>
</dbReference>
<keyword evidence="5" id="KW-0934">Plastid</keyword>
<dbReference type="InterPro" id="IPR000184">
    <property type="entry name" value="Bac_surfAg_D15"/>
</dbReference>
<evidence type="ECO:0000256" key="6">
    <source>
        <dbReference type="ARBA" id="ARBA00023136"/>
    </source>
</evidence>
<protein>
    <recommendedName>
        <fullName evidence="9">POTRA domain-containing protein</fullName>
    </recommendedName>
</protein>
<accession>A0A388L0F0</accession>
<gene>
    <name evidence="10" type="ORF">CBR_g20300</name>
</gene>
<feature type="compositionally biased region" description="Gly residues" evidence="8">
    <location>
        <begin position="1"/>
        <end position="10"/>
    </location>
</feature>
<keyword evidence="6" id="KW-0472">Membrane</keyword>
<feature type="region of interest" description="Disordered" evidence="8">
    <location>
        <begin position="1"/>
        <end position="41"/>
    </location>
</feature>
<evidence type="ECO:0000313" key="10">
    <source>
        <dbReference type="EMBL" id="GBG75673.1"/>
    </source>
</evidence>
<feature type="domain" description="POTRA" evidence="9">
    <location>
        <begin position="54"/>
        <end position="133"/>
    </location>
</feature>
<dbReference type="Gramene" id="GBG75673">
    <property type="protein sequence ID" value="GBG75673"/>
    <property type="gene ID" value="CBR_g20300"/>
</dbReference>
<dbReference type="STRING" id="69332.A0A388L0F0"/>
<feature type="compositionally biased region" description="Basic and acidic residues" evidence="8">
    <location>
        <begin position="13"/>
        <end position="25"/>
    </location>
</feature>
<dbReference type="Proteomes" id="UP000265515">
    <property type="component" value="Unassembled WGS sequence"/>
</dbReference>
<keyword evidence="11" id="KW-1185">Reference proteome</keyword>
<comment type="subcellular location">
    <subcellularLocation>
        <location evidence="1">Mitochondrion outer membrane</location>
        <topology evidence="1">Multi-pass membrane protein</topology>
    </subcellularLocation>
    <subcellularLocation>
        <location evidence="7">Plastid</location>
        <location evidence="7">Chloroplast outer membrane</location>
    </subcellularLocation>
</comment>
<dbReference type="EMBL" id="BFEA01000229">
    <property type="protein sequence ID" value="GBG75673.1"/>
    <property type="molecule type" value="Genomic_DNA"/>
</dbReference>
<dbReference type="InterPro" id="IPR034746">
    <property type="entry name" value="POTRA"/>
</dbReference>
<keyword evidence="3" id="KW-1134">Transmembrane beta strand</keyword>
<name>A0A388L0F0_CHABU</name>
<evidence type="ECO:0000256" key="3">
    <source>
        <dbReference type="ARBA" id="ARBA00022452"/>
    </source>
</evidence>
<feature type="compositionally biased region" description="Acidic residues" evidence="8">
    <location>
        <begin position="26"/>
        <end position="41"/>
    </location>
</feature>
<evidence type="ECO:0000256" key="8">
    <source>
        <dbReference type="SAM" id="MobiDB-lite"/>
    </source>
</evidence>
<comment type="similarity">
    <text evidence="2">Belongs to the SAM50/omp85 family.</text>
</comment>
<dbReference type="Gene3D" id="2.40.160.50">
    <property type="entry name" value="membrane protein fhac: a member of the omp85/tpsb transporter family"/>
    <property type="match status" value="1"/>
</dbReference>
<evidence type="ECO:0000256" key="4">
    <source>
        <dbReference type="ARBA" id="ARBA00022692"/>
    </source>
</evidence>
<reference evidence="10 11" key="1">
    <citation type="journal article" date="2018" name="Cell">
        <title>The Chara Genome: Secondary Complexity and Implications for Plant Terrestrialization.</title>
        <authorList>
            <person name="Nishiyama T."/>
            <person name="Sakayama H."/>
            <person name="Vries J.D."/>
            <person name="Buschmann H."/>
            <person name="Saint-Marcoux D."/>
            <person name="Ullrich K.K."/>
            <person name="Haas F.B."/>
            <person name="Vanderstraeten L."/>
            <person name="Becker D."/>
            <person name="Lang D."/>
            <person name="Vosolsobe S."/>
            <person name="Rombauts S."/>
            <person name="Wilhelmsson P.K.I."/>
            <person name="Janitza P."/>
            <person name="Kern R."/>
            <person name="Heyl A."/>
            <person name="Rumpler F."/>
            <person name="Villalobos L.I.A.C."/>
            <person name="Clay J.M."/>
            <person name="Skokan R."/>
            <person name="Toyoda A."/>
            <person name="Suzuki Y."/>
            <person name="Kagoshima H."/>
            <person name="Schijlen E."/>
            <person name="Tajeshwar N."/>
            <person name="Catarino B."/>
            <person name="Hetherington A.J."/>
            <person name="Saltykova A."/>
            <person name="Bonnot C."/>
            <person name="Breuninger H."/>
            <person name="Symeonidi A."/>
            <person name="Radhakrishnan G.V."/>
            <person name="Van Nieuwerburgh F."/>
            <person name="Deforce D."/>
            <person name="Chang C."/>
            <person name="Karol K.G."/>
            <person name="Hedrich R."/>
            <person name="Ulvskov P."/>
            <person name="Glockner G."/>
            <person name="Delwiche C.F."/>
            <person name="Petrasek J."/>
            <person name="Van de Peer Y."/>
            <person name="Friml J."/>
            <person name="Beilby M."/>
            <person name="Dolan L."/>
            <person name="Kohara Y."/>
            <person name="Sugano S."/>
            <person name="Fujiyama A."/>
            <person name="Delaux P.-M."/>
            <person name="Quint M."/>
            <person name="TheiBen G."/>
            <person name="Hagemann M."/>
            <person name="Harholt J."/>
            <person name="Dunand C."/>
            <person name="Zachgo S."/>
            <person name="Langdale J."/>
            <person name="Maumus F."/>
            <person name="Straeten D.V.D."/>
            <person name="Gould S.B."/>
            <person name="Rensing S.A."/>
        </authorList>
    </citation>
    <scope>NUCLEOTIDE SEQUENCE [LARGE SCALE GENOMIC DNA]</scope>
    <source>
        <strain evidence="10 11">S276</strain>
    </source>
</reference>
<evidence type="ECO:0000256" key="7">
    <source>
        <dbReference type="ARBA" id="ARBA00024013"/>
    </source>
</evidence>
<sequence>MGGESGGGKPSGRRRDVAPEKKGEGEEGPEGAEEVDDDEDDVSFNFSTLKDKSCRVHDILIKGNVRTKEYVIEREMEGVRRATTLQELADELATASRKLNDLGIFEEVTITCDEGPPELPGTTANLIVHVKEKGPLSLHVGSYMQGREGSIEGSLQLNNYLGAAERFDCNAAIGQSTSNTYCLGFHLSHFRGLPAWFHTRIFQSVRNWQRHSSHTEKLRGLVVSVASGNHDVSYELTWRDLADSTRLASSKIRKQLGHSLLSAAKYTYALERRDNPLRPTKGYSFRSSTQVAGLGPPDARIVRFARQDLEAHFSLPLRSIGGALSFGIHGGFLMPWGKDFLRRATPISDRFFLGGASSLRGFRTKGIGPFDERIPEPGYNGDAKRDALGGDVMLSGVASLSFNLPVKVLQALGLHGHAFLQAGNVISIAGTDALPHPKDFLSSFRVSSGAGLVWPTKLGRLE</sequence>
<dbReference type="PANTHER" id="PTHR12815:SF18">
    <property type="entry name" value="SORTING AND ASSEMBLY MACHINERY COMPONENT 50 HOMOLOG"/>
    <property type="match status" value="1"/>
</dbReference>
<comment type="caution">
    <text evidence="10">The sequence shown here is derived from an EMBL/GenBank/DDBJ whole genome shotgun (WGS) entry which is preliminary data.</text>
</comment>
<dbReference type="PANTHER" id="PTHR12815">
    <property type="entry name" value="SORTING AND ASSEMBLY MACHINERY SAMM50 PROTEIN FAMILY MEMBER"/>
    <property type="match status" value="1"/>
</dbReference>
<dbReference type="GO" id="GO:0009707">
    <property type="term" value="C:chloroplast outer membrane"/>
    <property type="evidence" value="ECO:0007669"/>
    <property type="project" value="UniProtKB-SubCell"/>
</dbReference>
<dbReference type="OrthoDB" id="2018859at2759"/>
<evidence type="ECO:0000256" key="5">
    <source>
        <dbReference type="ARBA" id="ARBA00022805"/>
    </source>
</evidence>
<evidence type="ECO:0000256" key="2">
    <source>
        <dbReference type="ARBA" id="ARBA00010913"/>
    </source>
</evidence>
<proteinExistence type="inferred from homology"/>
<dbReference type="Pfam" id="PF01103">
    <property type="entry name" value="Omp85"/>
    <property type="match status" value="1"/>
</dbReference>
<dbReference type="AlphaFoldDB" id="A0A388L0F0"/>
<keyword evidence="5" id="KW-1002">Plastid outer membrane</keyword>
<dbReference type="OMA" id="SGIWRQI"/>
<dbReference type="PROSITE" id="PS51779">
    <property type="entry name" value="POTRA"/>
    <property type="match status" value="1"/>
</dbReference>
<dbReference type="Pfam" id="PF07244">
    <property type="entry name" value="POTRA"/>
    <property type="match status" value="1"/>
</dbReference>
<organism evidence="10 11">
    <name type="scientific">Chara braunii</name>
    <name type="common">Braun's stonewort</name>
    <dbReference type="NCBI Taxonomy" id="69332"/>
    <lineage>
        <taxon>Eukaryota</taxon>
        <taxon>Viridiplantae</taxon>
        <taxon>Streptophyta</taxon>
        <taxon>Charophyceae</taxon>
        <taxon>Charales</taxon>
        <taxon>Characeae</taxon>
        <taxon>Chara</taxon>
    </lineage>
</organism>